<evidence type="ECO:0000313" key="3">
    <source>
        <dbReference type="Proteomes" id="UP000326396"/>
    </source>
</evidence>
<evidence type="ECO:0000259" key="1">
    <source>
        <dbReference type="SMART" id="SM01037"/>
    </source>
</evidence>
<organism evidence="2 3">
    <name type="scientific">Mikania micrantha</name>
    <name type="common">bitter vine</name>
    <dbReference type="NCBI Taxonomy" id="192012"/>
    <lineage>
        <taxon>Eukaryota</taxon>
        <taxon>Viridiplantae</taxon>
        <taxon>Streptophyta</taxon>
        <taxon>Embryophyta</taxon>
        <taxon>Tracheophyta</taxon>
        <taxon>Spermatophyta</taxon>
        <taxon>Magnoliopsida</taxon>
        <taxon>eudicotyledons</taxon>
        <taxon>Gunneridae</taxon>
        <taxon>Pentapetalae</taxon>
        <taxon>asterids</taxon>
        <taxon>campanulids</taxon>
        <taxon>Asterales</taxon>
        <taxon>Asteraceae</taxon>
        <taxon>Asteroideae</taxon>
        <taxon>Heliantheae alliance</taxon>
        <taxon>Eupatorieae</taxon>
        <taxon>Mikania</taxon>
    </lineage>
</organism>
<proteinExistence type="predicted"/>
<dbReference type="EMBL" id="SZYD01000018">
    <property type="protein sequence ID" value="KAD2804204.1"/>
    <property type="molecule type" value="Genomic_DNA"/>
</dbReference>
<keyword evidence="3" id="KW-1185">Reference proteome</keyword>
<name>A0A5N6LRI2_9ASTR</name>
<evidence type="ECO:0000313" key="2">
    <source>
        <dbReference type="EMBL" id="KAD2804204.1"/>
    </source>
</evidence>
<dbReference type="AlphaFoldDB" id="A0A5N6LRI2"/>
<comment type="caution">
    <text evidence="2">The sequence shown here is derived from an EMBL/GenBank/DDBJ whole genome shotgun (WGS) entry which is preliminary data.</text>
</comment>
<dbReference type="SUPFAM" id="SSF55961">
    <property type="entry name" value="Bet v1-like"/>
    <property type="match status" value="2"/>
</dbReference>
<dbReference type="InterPro" id="IPR023393">
    <property type="entry name" value="START-like_dom_sf"/>
</dbReference>
<sequence>MSLSGTLVKQITILSDGDVFHDIFRNRPHHISEMSPGKIKGVNLHDGDWGTIGSVIVWDFYHDGKHKVAKEVIEGIDEVKKSVCFRVIGGDILEAYKTFFITVHVDTHDQHNLVTWTFHYEKLNQNIEDPHTLMEFVLNLVYFFHKSTKMSLSGTLVKQTTILSDGDVFHDLFRNKPHHISEMSPDKIKGVGLHDGDWGTVGSVIVWDFYHVAKDVIEEIDEVKKSVSFRVIGGDLLETYKTFLIKVHVDTNGQENLVTWTFHYEKLNKNIEDPHTLMELALNLTKDIEKHHLPQAN</sequence>
<dbReference type="GO" id="GO:0006952">
    <property type="term" value="P:defense response"/>
    <property type="evidence" value="ECO:0007669"/>
    <property type="project" value="InterPro"/>
</dbReference>
<reference evidence="2 3" key="1">
    <citation type="submission" date="2019-05" db="EMBL/GenBank/DDBJ databases">
        <title>Mikania micrantha, genome provides insights into the molecular mechanism of rapid growth.</title>
        <authorList>
            <person name="Liu B."/>
        </authorList>
    </citation>
    <scope>NUCLEOTIDE SEQUENCE [LARGE SCALE GENOMIC DNA]</scope>
    <source>
        <strain evidence="2">NLD-2019</strain>
        <tissue evidence="2">Leaf</tissue>
    </source>
</reference>
<gene>
    <name evidence="2" type="ORF">E3N88_37581</name>
</gene>
<dbReference type="PANTHER" id="PTHR31907">
    <property type="entry name" value="MLP-LIKE PROTEIN 423"/>
    <property type="match status" value="1"/>
</dbReference>
<dbReference type="CDD" id="cd07816">
    <property type="entry name" value="Bet_v1-like"/>
    <property type="match status" value="2"/>
</dbReference>
<feature type="domain" description="Bet v I/Major latex protein" evidence="1">
    <location>
        <begin position="151"/>
        <end position="295"/>
    </location>
</feature>
<dbReference type="OrthoDB" id="1858121at2759"/>
<dbReference type="InterPro" id="IPR051761">
    <property type="entry name" value="MLP-like_ligand-binding"/>
</dbReference>
<dbReference type="Proteomes" id="UP000326396">
    <property type="component" value="Linkage Group LG8"/>
</dbReference>
<feature type="domain" description="Bet v I/Major latex protein" evidence="1">
    <location>
        <begin position="2"/>
        <end position="146"/>
    </location>
</feature>
<protein>
    <recommendedName>
        <fullName evidence="1">Bet v I/Major latex protein domain-containing protein</fullName>
    </recommendedName>
</protein>
<dbReference type="SMART" id="SM01037">
    <property type="entry name" value="Bet_v_1"/>
    <property type="match status" value="2"/>
</dbReference>
<dbReference type="Pfam" id="PF00407">
    <property type="entry name" value="Bet_v_1"/>
    <property type="match status" value="2"/>
</dbReference>
<dbReference type="InterPro" id="IPR000916">
    <property type="entry name" value="Bet_v_I/MLP"/>
</dbReference>
<dbReference type="Gene3D" id="3.30.530.20">
    <property type="match status" value="2"/>
</dbReference>
<accession>A0A5N6LRI2</accession>